<evidence type="ECO:0000313" key="1">
    <source>
        <dbReference type="EMBL" id="MCE2594652.1"/>
    </source>
</evidence>
<reference evidence="1 2" key="1">
    <citation type="journal article" date="2022" name="Environ. Microbiol. Rep.">
        <title>Eco-phylogenetic analyses reveal divergent evolution of vitamin B12 metabolism in the marine bacterial family 'Psychromonadaceae'.</title>
        <authorList>
            <person name="Jin X."/>
            <person name="Yang Y."/>
            <person name="Cao H."/>
            <person name="Gao B."/>
            <person name="Zhao Z."/>
        </authorList>
    </citation>
    <scope>NUCLEOTIDE SEQUENCE [LARGE SCALE GENOMIC DNA]</scope>
    <source>
        <strain evidence="1 2">MKS20</strain>
    </source>
</reference>
<organism evidence="1 2">
    <name type="scientific">Motilimonas cestriensis</name>
    <dbReference type="NCBI Taxonomy" id="2742685"/>
    <lineage>
        <taxon>Bacteria</taxon>
        <taxon>Pseudomonadati</taxon>
        <taxon>Pseudomonadota</taxon>
        <taxon>Gammaproteobacteria</taxon>
        <taxon>Alteromonadales</taxon>
        <taxon>Alteromonadales genera incertae sedis</taxon>
        <taxon>Motilimonas</taxon>
    </lineage>
</organism>
<evidence type="ECO:0000313" key="2">
    <source>
        <dbReference type="Proteomes" id="UP001201273"/>
    </source>
</evidence>
<protein>
    <submittedName>
        <fullName evidence="1">Uncharacterized protein</fullName>
    </submittedName>
</protein>
<dbReference type="EMBL" id="JAIMJA010000006">
    <property type="protein sequence ID" value="MCE2594652.1"/>
    <property type="molecule type" value="Genomic_DNA"/>
</dbReference>
<keyword evidence="2" id="KW-1185">Reference proteome</keyword>
<proteinExistence type="predicted"/>
<gene>
    <name evidence="1" type="ORF">K6Y31_07470</name>
</gene>
<comment type="caution">
    <text evidence="1">The sequence shown here is derived from an EMBL/GenBank/DDBJ whole genome shotgun (WGS) entry which is preliminary data.</text>
</comment>
<name>A0ABS8W6M2_9GAMM</name>
<dbReference type="RefSeq" id="WP_233052184.1">
    <property type="nucleotide sequence ID" value="NZ_JAIMJA010000006.1"/>
</dbReference>
<accession>A0ABS8W6M2</accession>
<sequence>MKKLSHLSKLPWLEVTALLLTIVFVSYVKASSFSTDERLELMKPAAEKQAWYMLGERKAG</sequence>
<dbReference type="Proteomes" id="UP001201273">
    <property type="component" value="Unassembled WGS sequence"/>
</dbReference>